<feature type="domain" description="NADP-dependent oxidoreductase" evidence="7">
    <location>
        <begin position="18"/>
        <end position="299"/>
    </location>
</feature>
<dbReference type="InterPro" id="IPR036812">
    <property type="entry name" value="NAD(P)_OxRdtase_dom_sf"/>
</dbReference>
<evidence type="ECO:0000256" key="2">
    <source>
        <dbReference type="ARBA" id="ARBA00022857"/>
    </source>
</evidence>
<feature type="active site" description="Proton donor" evidence="4">
    <location>
        <position position="52"/>
    </location>
</feature>
<dbReference type="InterPro" id="IPR018170">
    <property type="entry name" value="Aldo/ket_reductase_CS"/>
</dbReference>
<sequence length="323" mass="36372">MASKVTITLPNGQKMPALGFGTWQAKDEAVLTEALESALEAGYRHIDTAPVYENEHVIGKVLNKWIQSGKVKREELFIVTKLPPTGSRPGGAEKWIKKSLNDLQLNYLDLYLIHTPFTFEEIGDDLHPKDESGKIKIDKSTDHIAVWKEMEKQVSAGRTKAIGLSNFNIKQIEKVISVAKEPIANLQIELHAYFQQNEMVKFCKKKGITVTAYSPLGTRGFVNLIGKNEQIPIIMDNSELIKIGKKYNKSSAQIALKFIIQKDIAAIPKSTNPKRIQENIDLFDFELDSDDIKILNSLDQGPSARICDFDFFAGIREHPEYPF</sequence>
<dbReference type="PIRSF" id="PIRSF000097">
    <property type="entry name" value="AKR"/>
    <property type="match status" value="1"/>
</dbReference>
<dbReference type="Proteomes" id="UP000826195">
    <property type="component" value="Unassembled WGS sequence"/>
</dbReference>
<dbReference type="PRINTS" id="PR00069">
    <property type="entry name" value="ALDKETRDTASE"/>
</dbReference>
<evidence type="ECO:0000256" key="4">
    <source>
        <dbReference type="PIRSR" id="PIRSR000097-1"/>
    </source>
</evidence>
<dbReference type="PROSITE" id="PS00063">
    <property type="entry name" value="ALDOKETO_REDUCTASE_3"/>
    <property type="match status" value="1"/>
</dbReference>
<evidence type="ECO:0000256" key="3">
    <source>
        <dbReference type="ARBA" id="ARBA00023002"/>
    </source>
</evidence>
<dbReference type="PROSITE" id="PS00062">
    <property type="entry name" value="ALDOKETO_REDUCTASE_2"/>
    <property type="match status" value="1"/>
</dbReference>
<dbReference type="Pfam" id="PF00248">
    <property type="entry name" value="Aldo_ket_red"/>
    <property type="match status" value="1"/>
</dbReference>
<feature type="site" description="Lowers pKa of active site Tyr" evidence="6">
    <location>
        <position position="81"/>
    </location>
</feature>
<gene>
    <name evidence="8" type="ORF">KQX54_000937</name>
</gene>
<comment type="caution">
    <text evidence="8">The sequence shown here is derived from an EMBL/GenBank/DDBJ whole genome shotgun (WGS) entry which is preliminary data.</text>
</comment>
<dbReference type="Gene3D" id="3.20.20.100">
    <property type="entry name" value="NADP-dependent oxidoreductase domain"/>
    <property type="match status" value="1"/>
</dbReference>
<dbReference type="GO" id="GO:0016491">
    <property type="term" value="F:oxidoreductase activity"/>
    <property type="evidence" value="ECO:0007669"/>
    <property type="project" value="UniProtKB-KW"/>
</dbReference>
<dbReference type="FunFam" id="3.20.20.100:FF:000006">
    <property type="entry name" value="Aldo-keto reductase family 1 member A1"/>
    <property type="match status" value="1"/>
</dbReference>
<keyword evidence="2" id="KW-0521">NADP</keyword>
<name>A0AAV7I7X2_COTGL</name>
<dbReference type="InterPro" id="IPR020471">
    <property type="entry name" value="AKR"/>
</dbReference>
<keyword evidence="9" id="KW-1185">Reference proteome</keyword>
<protein>
    <recommendedName>
        <fullName evidence="7">NADP-dependent oxidoreductase domain-containing protein</fullName>
    </recommendedName>
</protein>
<comment type="similarity">
    <text evidence="1">Belongs to the aldo/keto reductase family.</text>
</comment>
<evidence type="ECO:0000313" key="8">
    <source>
        <dbReference type="EMBL" id="KAH0544025.1"/>
    </source>
</evidence>
<reference evidence="8 9" key="1">
    <citation type="journal article" date="2021" name="J. Hered.">
        <title>A chromosome-level genome assembly of the parasitoid wasp, Cotesia glomerata (Hymenoptera: Braconidae).</title>
        <authorList>
            <person name="Pinto B.J."/>
            <person name="Weis J.J."/>
            <person name="Gamble T."/>
            <person name="Ode P.J."/>
            <person name="Paul R."/>
            <person name="Zaspel J.M."/>
        </authorList>
    </citation>
    <scope>NUCLEOTIDE SEQUENCE [LARGE SCALE GENOMIC DNA]</scope>
    <source>
        <strain evidence="8">CgM1</strain>
    </source>
</reference>
<proteinExistence type="inferred from homology"/>
<dbReference type="AlphaFoldDB" id="A0AAV7I7X2"/>
<dbReference type="EMBL" id="JAHXZJ010002249">
    <property type="protein sequence ID" value="KAH0544025.1"/>
    <property type="molecule type" value="Genomic_DNA"/>
</dbReference>
<evidence type="ECO:0000256" key="1">
    <source>
        <dbReference type="ARBA" id="ARBA00007905"/>
    </source>
</evidence>
<accession>A0AAV7I7X2</accession>
<evidence type="ECO:0000313" key="9">
    <source>
        <dbReference type="Proteomes" id="UP000826195"/>
    </source>
</evidence>
<evidence type="ECO:0000256" key="5">
    <source>
        <dbReference type="PIRSR" id="PIRSR000097-2"/>
    </source>
</evidence>
<evidence type="ECO:0000256" key="6">
    <source>
        <dbReference type="PIRSR" id="PIRSR000097-3"/>
    </source>
</evidence>
<dbReference type="PANTHER" id="PTHR11732">
    <property type="entry name" value="ALDO/KETO REDUCTASE"/>
    <property type="match status" value="1"/>
</dbReference>
<feature type="binding site" evidence="5">
    <location>
        <position position="114"/>
    </location>
    <ligand>
        <name>substrate</name>
    </ligand>
</feature>
<evidence type="ECO:0000259" key="7">
    <source>
        <dbReference type="Pfam" id="PF00248"/>
    </source>
</evidence>
<organism evidence="8 9">
    <name type="scientific">Cotesia glomerata</name>
    <name type="common">Lepidopteran parasitic wasp</name>
    <name type="synonym">Apanteles glomeratus</name>
    <dbReference type="NCBI Taxonomy" id="32391"/>
    <lineage>
        <taxon>Eukaryota</taxon>
        <taxon>Metazoa</taxon>
        <taxon>Ecdysozoa</taxon>
        <taxon>Arthropoda</taxon>
        <taxon>Hexapoda</taxon>
        <taxon>Insecta</taxon>
        <taxon>Pterygota</taxon>
        <taxon>Neoptera</taxon>
        <taxon>Endopterygota</taxon>
        <taxon>Hymenoptera</taxon>
        <taxon>Apocrita</taxon>
        <taxon>Ichneumonoidea</taxon>
        <taxon>Braconidae</taxon>
        <taxon>Microgastrinae</taxon>
        <taxon>Cotesia</taxon>
    </lineage>
</organism>
<dbReference type="InterPro" id="IPR023210">
    <property type="entry name" value="NADP_OxRdtase_dom"/>
</dbReference>
<dbReference type="PROSITE" id="PS00798">
    <property type="entry name" value="ALDOKETO_REDUCTASE_1"/>
    <property type="match status" value="1"/>
</dbReference>
<dbReference type="SUPFAM" id="SSF51430">
    <property type="entry name" value="NAD(P)-linked oxidoreductase"/>
    <property type="match status" value="1"/>
</dbReference>
<keyword evidence="3" id="KW-0560">Oxidoreductase</keyword>